<sequence>MMNPQCRLPYVECGRRRRDANRTELIRPGGQGGGMRGEANGARAKAAGRTNYPPISAAYWLPPSNPTPYHIPGSLITYHSYQLPHSEKS</sequence>
<organism evidence="2 3">
    <name type="scientific">Leptidea sinapis</name>
    <dbReference type="NCBI Taxonomy" id="189913"/>
    <lineage>
        <taxon>Eukaryota</taxon>
        <taxon>Metazoa</taxon>
        <taxon>Ecdysozoa</taxon>
        <taxon>Arthropoda</taxon>
        <taxon>Hexapoda</taxon>
        <taxon>Insecta</taxon>
        <taxon>Pterygota</taxon>
        <taxon>Neoptera</taxon>
        <taxon>Endopterygota</taxon>
        <taxon>Lepidoptera</taxon>
        <taxon>Glossata</taxon>
        <taxon>Ditrysia</taxon>
        <taxon>Papilionoidea</taxon>
        <taxon>Pieridae</taxon>
        <taxon>Dismorphiinae</taxon>
        <taxon>Leptidea</taxon>
    </lineage>
</organism>
<accession>A0A5E4QV70</accession>
<keyword evidence="3" id="KW-1185">Reference proteome</keyword>
<evidence type="ECO:0000256" key="1">
    <source>
        <dbReference type="SAM" id="MobiDB-lite"/>
    </source>
</evidence>
<dbReference type="Proteomes" id="UP000324832">
    <property type="component" value="Unassembled WGS sequence"/>
</dbReference>
<gene>
    <name evidence="2" type="ORF">LSINAPIS_LOCUS11909</name>
</gene>
<dbReference type="AlphaFoldDB" id="A0A5E4QV70"/>
<reference evidence="2 3" key="1">
    <citation type="submission" date="2017-07" db="EMBL/GenBank/DDBJ databases">
        <authorList>
            <person name="Talla V."/>
            <person name="Backstrom N."/>
        </authorList>
    </citation>
    <scope>NUCLEOTIDE SEQUENCE [LARGE SCALE GENOMIC DNA]</scope>
</reference>
<proteinExistence type="predicted"/>
<name>A0A5E4QV70_9NEOP</name>
<protein>
    <submittedName>
        <fullName evidence="2">Uncharacterized protein</fullName>
    </submittedName>
</protein>
<evidence type="ECO:0000313" key="3">
    <source>
        <dbReference type="Proteomes" id="UP000324832"/>
    </source>
</evidence>
<feature type="region of interest" description="Disordered" evidence="1">
    <location>
        <begin position="17"/>
        <end position="46"/>
    </location>
</feature>
<dbReference type="EMBL" id="FZQP02005399">
    <property type="protein sequence ID" value="VVD01504.1"/>
    <property type="molecule type" value="Genomic_DNA"/>
</dbReference>
<evidence type="ECO:0000313" key="2">
    <source>
        <dbReference type="EMBL" id="VVD01504.1"/>
    </source>
</evidence>